<dbReference type="STRING" id="1236220.SAMN04488112_10163"/>
<evidence type="ECO:0000256" key="1">
    <source>
        <dbReference type="SAM" id="SignalP"/>
    </source>
</evidence>
<dbReference type="EMBL" id="FMZA01000001">
    <property type="protein sequence ID" value="SDB95083.1"/>
    <property type="molecule type" value="Genomic_DNA"/>
</dbReference>
<keyword evidence="3" id="KW-1185">Reference proteome</keyword>
<dbReference type="Proteomes" id="UP000199387">
    <property type="component" value="Unassembled WGS sequence"/>
</dbReference>
<proteinExistence type="predicted"/>
<dbReference type="RefSeq" id="WP_245661954.1">
    <property type="nucleotide sequence ID" value="NZ_FMZA01000001.1"/>
</dbReference>
<evidence type="ECO:0000313" key="2">
    <source>
        <dbReference type="EMBL" id="SDB95083.1"/>
    </source>
</evidence>
<organism evidence="2 3">
    <name type="scientific">Melghirimyces thermohalophilus</name>
    <dbReference type="NCBI Taxonomy" id="1236220"/>
    <lineage>
        <taxon>Bacteria</taxon>
        <taxon>Bacillati</taxon>
        <taxon>Bacillota</taxon>
        <taxon>Bacilli</taxon>
        <taxon>Bacillales</taxon>
        <taxon>Thermoactinomycetaceae</taxon>
        <taxon>Melghirimyces</taxon>
    </lineage>
</organism>
<gene>
    <name evidence="2" type="ORF">SAMN04488112_10163</name>
</gene>
<feature type="chain" id="PRO_5011746521" description="Bacteriocin (Lactococcin_972)" evidence="1">
    <location>
        <begin position="27"/>
        <end position="121"/>
    </location>
</feature>
<name>A0A1G6HLP3_9BACL</name>
<evidence type="ECO:0008006" key="4">
    <source>
        <dbReference type="Google" id="ProtNLM"/>
    </source>
</evidence>
<keyword evidence="1" id="KW-0732">Signal</keyword>
<evidence type="ECO:0000313" key="3">
    <source>
        <dbReference type="Proteomes" id="UP000199387"/>
    </source>
</evidence>
<feature type="signal peptide" evidence="1">
    <location>
        <begin position="1"/>
        <end position="26"/>
    </location>
</feature>
<sequence length="121" mass="13633">MKIKKRVVQLLSVGLICGSLSVPASAAEVYQGWSEGELNTKNVGIEAVDHNGWVEPHPDDPYLERAAGETTWNGVYHYTRARMESGDQVITDSFRQWGWDYTNARSPYANILYTAKTYYGN</sequence>
<dbReference type="AlphaFoldDB" id="A0A1G6HLP3"/>
<accession>A0A1G6HLP3</accession>
<reference evidence="2 3" key="1">
    <citation type="submission" date="2016-10" db="EMBL/GenBank/DDBJ databases">
        <authorList>
            <person name="de Groot N.N."/>
        </authorList>
    </citation>
    <scope>NUCLEOTIDE SEQUENCE [LARGE SCALE GENOMIC DNA]</scope>
    <source>
        <strain evidence="2 3">DSM 45514</strain>
    </source>
</reference>
<protein>
    <recommendedName>
        <fullName evidence="4">Bacteriocin (Lactococcin_972)</fullName>
    </recommendedName>
</protein>